<dbReference type="Proteomes" id="UP000295733">
    <property type="component" value="Unassembled WGS sequence"/>
</dbReference>
<dbReference type="EMBL" id="SLXL01000024">
    <property type="protein sequence ID" value="TCP19960.1"/>
    <property type="molecule type" value="Genomic_DNA"/>
</dbReference>
<name>A0A4R2NFD2_RHOAD</name>
<evidence type="ECO:0000313" key="2">
    <source>
        <dbReference type="EMBL" id="TCP19960.1"/>
    </source>
</evidence>
<feature type="compositionally biased region" description="Basic and acidic residues" evidence="1">
    <location>
        <begin position="120"/>
        <end position="130"/>
    </location>
</feature>
<feature type="compositionally biased region" description="Low complexity" evidence="1">
    <location>
        <begin position="131"/>
        <end position="147"/>
    </location>
</feature>
<keyword evidence="3" id="KW-1185">Reference proteome</keyword>
<dbReference type="AlphaFoldDB" id="A0A4R2NFD2"/>
<organism evidence="2 3">
    <name type="scientific">Rhodovulum adriaticum</name>
    <name type="common">Rhodopseudomonas adriatica</name>
    <dbReference type="NCBI Taxonomy" id="35804"/>
    <lineage>
        <taxon>Bacteria</taxon>
        <taxon>Pseudomonadati</taxon>
        <taxon>Pseudomonadota</taxon>
        <taxon>Alphaproteobacteria</taxon>
        <taxon>Rhodobacterales</taxon>
        <taxon>Paracoccaceae</taxon>
        <taxon>Rhodovulum</taxon>
    </lineage>
</organism>
<accession>A0A4R2NFD2</accession>
<sequence length="147" mass="16541">MTDFTIPTGKTRRNATSIDQLMNESMKRKLNRIVAVADRESRKLSQKERERREAIAETIDEWLGFLDENEEVETLKAFFIQIELLASAKNRRRIAGHPLRPQEGVEEVVAAELARRAAERGRAQCEKEAAAKATDAAAETDTTTVAD</sequence>
<feature type="region of interest" description="Disordered" evidence="1">
    <location>
        <begin position="120"/>
        <end position="147"/>
    </location>
</feature>
<protein>
    <submittedName>
        <fullName evidence="2">Uncharacterized protein</fullName>
    </submittedName>
</protein>
<reference evidence="2 3" key="1">
    <citation type="submission" date="2019-03" db="EMBL/GenBank/DDBJ databases">
        <title>Genomic Encyclopedia of Type Strains, Phase IV (KMG-IV): sequencing the most valuable type-strain genomes for metagenomic binning, comparative biology and taxonomic classification.</title>
        <authorList>
            <person name="Goeker M."/>
        </authorList>
    </citation>
    <scope>NUCLEOTIDE SEQUENCE [LARGE SCALE GENOMIC DNA]</scope>
    <source>
        <strain evidence="2 3">DSM 2781</strain>
    </source>
</reference>
<proteinExistence type="predicted"/>
<dbReference type="OrthoDB" id="7872079at2"/>
<dbReference type="RefSeq" id="WP_132605807.1">
    <property type="nucleotide sequence ID" value="NZ_NRRP01000058.1"/>
</dbReference>
<evidence type="ECO:0000313" key="3">
    <source>
        <dbReference type="Proteomes" id="UP000295733"/>
    </source>
</evidence>
<evidence type="ECO:0000256" key="1">
    <source>
        <dbReference type="SAM" id="MobiDB-lite"/>
    </source>
</evidence>
<comment type="caution">
    <text evidence="2">The sequence shown here is derived from an EMBL/GenBank/DDBJ whole genome shotgun (WGS) entry which is preliminary data.</text>
</comment>
<gene>
    <name evidence="2" type="ORF">EV656_12410</name>
</gene>